<keyword evidence="2" id="KW-1185">Reference proteome</keyword>
<dbReference type="AlphaFoldDB" id="A0A3P8F7Z7"/>
<gene>
    <name evidence="1" type="ORF">SMTD_LOCUS12779</name>
</gene>
<accession>A0A3P8F7Z7</accession>
<dbReference type="EMBL" id="UZAL01032796">
    <property type="protein sequence ID" value="VDP61840.1"/>
    <property type="molecule type" value="Genomic_DNA"/>
</dbReference>
<proteinExistence type="predicted"/>
<dbReference type="Proteomes" id="UP000269396">
    <property type="component" value="Unassembled WGS sequence"/>
</dbReference>
<organism evidence="1 2">
    <name type="scientific">Schistosoma mattheei</name>
    <dbReference type="NCBI Taxonomy" id="31246"/>
    <lineage>
        <taxon>Eukaryota</taxon>
        <taxon>Metazoa</taxon>
        <taxon>Spiralia</taxon>
        <taxon>Lophotrochozoa</taxon>
        <taxon>Platyhelminthes</taxon>
        <taxon>Trematoda</taxon>
        <taxon>Digenea</taxon>
        <taxon>Strigeidida</taxon>
        <taxon>Schistosomatoidea</taxon>
        <taxon>Schistosomatidae</taxon>
        <taxon>Schistosoma</taxon>
    </lineage>
</organism>
<sequence>MVPDTFNSIFQKGDDLIFDLNNSSVIGNFVIDSVYRNQINDAITDL</sequence>
<evidence type="ECO:0000313" key="2">
    <source>
        <dbReference type="Proteomes" id="UP000269396"/>
    </source>
</evidence>
<reference evidence="1 2" key="1">
    <citation type="submission" date="2018-11" db="EMBL/GenBank/DDBJ databases">
        <authorList>
            <consortium name="Pathogen Informatics"/>
        </authorList>
    </citation>
    <scope>NUCLEOTIDE SEQUENCE [LARGE SCALE GENOMIC DNA]</scope>
    <source>
        <strain>Denwood</strain>
        <strain evidence="2">Zambia</strain>
    </source>
</reference>
<protein>
    <submittedName>
        <fullName evidence="1">Uncharacterized protein</fullName>
    </submittedName>
</protein>
<name>A0A3P8F7Z7_9TREM</name>
<evidence type="ECO:0000313" key="1">
    <source>
        <dbReference type="EMBL" id="VDP61840.1"/>
    </source>
</evidence>